<proteinExistence type="predicted"/>
<feature type="compositionally biased region" description="Basic and acidic residues" evidence="1">
    <location>
        <begin position="15"/>
        <end position="38"/>
    </location>
</feature>
<feature type="compositionally biased region" description="Polar residues" evidence="1">
    <location>
        <begin position="68"/>
        <end position="80"/>
    </location>
</feature>
<reference evidence="2" key="1">
    <citation type="submission" date="2021-01" db="EMBL/GenBank/DDBJ databases">
        <authorList>
            <person name="Corre E."/>
            <person name="Pelletier E."/>
            <person name="Niang G."/>
            <person name="Scheremetjew M."/>
            <person name="Finn R."/>
            <person name="Kale V."/>
            <person name="Holt S."/>
            <person name="Cochrane G."/>
            <person name="Meng A."/>
            <person name="Brown T."/>
            <person name="Cohen L."/>
        </authorList>
    </citation>
    <scope>NUCLEOTIDE SEQUENCE</scope>
    <source>
        <strain evidence="2">B650</strain>
    </source>
</reference>
<evidence type="ECO:0000313" key="2">
    <source>
        <dbReference type="EMBL" id="CAD9583175.1"/>
    </source>
</evidence>
<gene>
    <name evidence="2" type="ORF">LDAN0321_LOCUS10905</name>
</gene>
<feature type="compositionally biased region" description="Low complexity" evidence="1">
    <location>
        <begin position="281"/>
        <end position="291"/>
    </location>
</feature>
<dbReference type="AlphaFoldDB" id="A0A7S2KRI2"/>
<feature type="region of interest" description="Disordered" evidence="1">
    <location>
        <begin position="238"/>
        <end position="349"/>
    </location>
</feature>
<feature type="compositionally biased region" description="Basic residues" evidence="1">
    <location>
        <begin position="1"/>
        <end position="11"/>
    </location>
</feature>
<feature type="compositionally biased region" description="Polar residues" evidence="1">
    <location>
        <begin position="307"/>
        <end position="328"/>
    </location>
</feature>
<sequence>MNFIRRRRRNIKSASAEDAKAVADKEDMMMPARSDGKNSQKQAQTKNTIHKKGKTMPTHTTTNDENKYTPGTHTNNKNNRIPHQYQKNEVVVEQYITCNSGETPHLMGLMNHQHTTVEDTDAPLQFSSTTSAAAAAVDINEEEEQCLDSDQQVMRCNKKHPSFHQEEEDDDDDNQDSEIMARDVEDAQSDTSSIKTEATVQNDLEYMANHPSSFFCATTPTTTSLCKTTNVNVQHVPAPPVTTKTQHNNTLPSNSHITCNVTSSPLTTPISMSRQRRRAHQQQQETETTQHYFCRQSYSSREKLQMRRSSNTPNKTTAAVSNHSSTTKFGRRQSSESVNTETPQQDQWYPHVMAMSGGTHLMDDNYYCSAYDDDDDDNFYGAHHQGATRSSSSAPPPIAVNSSSCSYDGV</sequence>
<feature type="compositionally biased region" description="Polar residues" evidence="1">
    <location>
        <begin position="400"/>
        <end position="410"/>
    </location>
</feature>
<protein>
    <submittedName>
        <fullName evidence="2">Uncharacterized protein</fullName>
    </submittedName>
</protein>
<name>A0A7S2KRI2_9STRA</name>
<feature type="region of interest" description="Disordered" evidence="1">
    <location>
        <begin position="377"/>
        <end position="410"/>
    </location>
</feature>
<feature type="compositionally biased region" description="Polar residues" evidence="1">
    <location>
        <begin position="242"/>
        <end position="273"/>
    </location>
</feature>
<organism evidence="2">
    <name type="scientific">Leptocylindrus danicus</name>
    <dbReference type="NCBI Taxonomy" id="163516"/>
    <lineage>
        <taxon>Eukaryota</taxon>
        <taxon>Sar</taxon>
        <taxon>Stramenopiles</taxon>
        <taxon>Ochrophyta</taxon>
        <taxon>Bacillariophyta</taxon>
        <taxon>Coscinodiscophyceae</taxon>
        <taxon>Chaetocerotophycidae</taxon>
        <taxon>Leptocylindrales</taxon>
        <taxon>Leptocylindraceae</taxon>
        <taxon>Leptocylindrus</taxon>
    </lineage>
</organism>
<feature type="compositionally biased region" description="Polar residues" evidence="1">
    <location>
        <begin position="335"/>
        <end position="347"/>
    </location>
</feature>
<accession>A0A7S2KRI2</accession>
<evidence type="ECO:0000256" key="1">
    <source>
        <dbReference type="SAM" id="MobiDB-lite"/>
    </source>
</evidence>
<dbReference type="EMBL" id="HBGY01016863">
    <property type="protein sequence ID" value="CAD9583175.1"/>
    <property type="molecule type" value="Transcribed_RNA"/>
</dbReference>
<feature type="region of interest" description="Disordered" evidence="1">
    <location>
        <begin position="1"/>
        <end position="80"/>
    </location>
</feature>